<organism evidence="1">
    <name type="scientific">hydrothermal vent metagenome</name>
    <dbReference type="NCBI Taxonomy" id="652676"/>
    <lineage>
        <taxon>unclassified sequences</taxon>
        <taxon>metagenomes</taxon>
        <taxon>ecological metagenomes</taxon>
    </lineage>
</organism>
<evidence type="ECO:0008006" key="2">
    <source>
        <dbReference type="Google" id="ProtNLM"/>
    </source>
</evidence>
<dbReference type="EMBL" id="UOGJ01000154">
    <property type="protein sequence ID" value="VAX38290.1"/>
    <property type="molecule type" value="Genomic_DNA"/>
</dbReference>
<reference evidence="1" key="1">
    <citation type="submission" date="2018-06" db="EMBL/GenBank/DDBJ databases">
        <authorList>
            <person name="Zhirakovskaya E."/>
        </authorList>
    </citation>
    <scope>NUCLEOTIDE SEQUENCE</scope>
</reference>
<proteinExistence type="predicted"/>
<gene>
    <name evidence="1" type="ORF">MNBD_UNCLBAC01-1590</name>
</gene>
<sequence>MLYKSIKRIRIFLASAGDVEKERNLLENILKKENELHYKPQGYIFDFVRWERDSLIDNQGWQESLNSLIDECEIFLMVAWRKLGKGTKEEFEYAVIRQKEKKYPDILVYRNIEAVTEDDGVNSNELDNFMKDLRNNHKQVRVFNCKINSDEKKIEINGKEKREMVFPDYVDLDYRFKRDVANWFYQSKKQGKLDDFSASKKQVKISTEKFRRVNKGF</sequence>
<protein>
    <recommendedName>
        <fullName evidence="2">DUF4062 domain-containing protein</fullName>
    </recommendedName>
</protein>
<dbReference type="AlphaFoldDB" id="A0A3B1DT46"/>
<evidence type="ECO:0000313" key="1">
    <source>
        <dbReference type="EMBL" id="VAX38290.1"/>
    </source>
</evidence>
<accession>A0A3B1DT46</accession>
<name>A0A3B1DT46_9ZZZZ</name>